<dbReference type="AlphaFoldDB" id="A0A841EVV3"/>
<proteinExistence type="predicted"/>
<organism evidence="2 3">
    <name type="scientific">Arcicella rosea</name>
    <dbReference type="NCBI Taxonomy" id="502909"/>
    <lineage>
        <taxon>Bacteria</taxon>
        <taxon>Pseudomonadati</taxon>
        <taxon>Bacteroidota</taxon>
        <taxon>Cytophagia</taxon>
        <taxon>Cytophagales</taxon>
        <taxon>Flectobacillaceae</taxon>
        <taxon>Arcicella</taxon>
    </lineage>
</organism>
<keyword evidence="3" id="KW-1185">Reference proteome</keyword>
<protein>
    <submittedName>
        <fullName evidence="2">Sugar phosphate isomerase/epimerase</fullName>
    </submittedName>
</protein>
<evidence type="ECO:0000259" key="1">
    <source>
        <dbReference type="Pfam" id="PF01261"/>
    </source>
</evidence>
<dbReference type="Gene3D" id="3.20.20.150">
    <property type="entry name" value="Divalent-metal-dependent TIM barrel enzymes"/>
    <property type="match status" value="1"/>
</dbReference>
<dbReference type="InterPro" id="IPR050312">
    <property type="entry name" value="IolE/XylAMocC-like"/>
</dbReference>
<accession>A0A841EVV3</accession>
<sequence length="319" mass="36615">MNQRRDFLKKMGLASAGLLMAQSDLIAARSFAKPKQIGLQLYTLREELAKDVQGTISKVSKIGFNHVETFFNYSGDASKDLFWNLKASELKQLLSDNNLVSHSGHYQLNDFLTPNKGNDDALKTQIELSATLGQKYLVVPVPPFGLIDKMTLDDYKFMAAQFNKAGELCHKSGLQLGYHNHFWEFKVLQDNKSGYEVLLEETDPALLSFELDLFWTVKAGKNPVELFKKYPKRFVMWHVKDIDKQFAKAVYPDANKKGIFDTLREVKFTEVGTGAVNFKDIFAHNKDLEYIFVEQDQIYREDKFESIKMSYDYIKGNLI</sequence>
<dbReference type="EMBL" id="JACHKT010000023">
    <property type="protein sequence ID" value="MBB6004440.1"/>
    <property type="molecule type" value="Genomic_DNA"/>
</dbReference>
<dbReference type="InterPro" id="IPR013022">
    <property type="entry name" value="Xyl_isomerase-like_TIM-brl"/>
</dbReference>
<dbReference type="SUPFAM" id="SSF51658">
    <property type="entry name" value="Xylose isomerase-like"/>
    <property type="match status" value="1"/>
</dbReference>
<dbReference type="GO" id="GO:0016853">
    <property type="term" value="F:isomerase activity"/>
    <property type="evidence" value="ECO:0007669"/>
    <property type="project" value="UniProtKB-KW"/>
</dbReference>
<dbReference type="InterPro" id="IPR036237">
    <property type="entry name" value="Xyl_isomerase-like_sf"/>
</dbReference>
<evidence type="ECO:0000313" key="3">
    <source>
        <dbReference type="Proteomes" id="UP000524404"/>
    </source>
</evidence>
<evidence type="ECO:0000313" key="2">
    <source>
        <dbReference type="EMBL" id="MBB6004440.1"/>
    </source>
</evidence>
<keyword evidence="2" id="KW-0413">Isomerase</keyword>
<feature type="domain" description="Xylose isomerase-like TIM barrel" evidence="1">
    <location>
        <begin position="57"/>
        <end position="290"/>
    </location>
</feature>
<dbReference type="RefSeq" id="WP_184135422.1">
    <property type="nucleotide sequence ID" value="NZ_JACHKT010000023.1"/>
</dbReference>
<reference evidence="2 3" key="1">
    <citation type="submission" date="2020-08" db="EMBL/GenBank/DDBJ databases">
        <title>Functional genomics of gut bacteria from endangered species of beetles.</title>
        <authorList>
            <person name="Carlos-Shanley C."/>
        </authorList>
    </citation>
    <scope>NUCLEOTIDE SEQUENCE [LARGE SCALE GENOMIC DNA]</scope>
    <source>
        <strain evidence="2 3">S00070</strain>
    </source>
</reference>
<dbReference type="Proteomes" id="UP000524404">
    <property type="component" value="Unassembled WGS sequence"/>
</dbReference>
<comment type="caution">
    <text evidence="2">The sequence shown here is derived from an EMBL/GenBank/DDBJ whole genome shotgun (WGS) entry which is preliminary data.</text>
</comment>
<name>A0A841EVV3_9BACT</name>
<dbReference type="PROSITE" id="PS51318">
    <property type="entry name" value="TAT"/>
    <property type="match status" value="1"/>
</dbReference>
<dbReference type="PANTHER" id="PTHR12110">
    <property type="entry name" value="HYDROXYPYRUVATE ISOMERASE"/>
    <property type="match status" value="1"/>
</dbReference>
<gene>
    <name evidence="2" type="ORF">HNP25_003103</name>
</gene>
<dbReference type="InterPro" id="IPR006311">
    <property type="entry name" value="TAT_signal"/>
</dbReference>
<dbReference type="PANTHER" id="PTHR12110:SF41">
    <property type="entry name" value="INOSOSE DEHYDRATASE"/>
    <property type="match status" value="1"/>
</dbReference>
<dbReference type="Pfam" id="PF01261">
    <property type="entry name" value="AP_endonuc_2"/>
    <property type="match status" value="1"/>
</dbReference>